<feature type="compositionally biased region" description="Basic and acidic residues" evidence="1">
    <location>
        <begin position="49"/>
        <end position="60"/>
    </location>
</feature>
<protein>
    <submittedName>
        <fullName evidence="2">Uncharacterized protein</fullName>
    </submittedName>
</protein>
<sequence>MEKVDEMFGYTPPLFGYVRRSKAETIGLKQRRRKNHHVLSVALFEKGVRGGSEGRKEGRKGGVASSSSSSSRNRFHGYFARLQTYAARNEPGLRARLLTWRWGCRLIAGLLGVVIVCWRNAICYMYGEGHARFLHGVSSYHCPL</sequence>
<evidence type="ECO:0000313" key="3">
    <source>
        <dbReference type="Proteomes" id="UP000253664"/>
    </source>
</evidence>
<proteinExistence type="predicted"/>
<dbReference type="EMBL" id="LKCN02000019">
    <property type="protein sequence ID" value="RCI08526.1"/>
    <property type="molecule type" value="Genomic_DNA"/>
</dbReference>
<comment type="caution">
    <text evidence="2">The sequence shown here is derived from an EMBL/GenBank/DDBJ whole genome shotgun (WGS) entry which is preliminary data.</text>
</comment>
<evidence type="ECO:0000256" key="1">
    <source>
        <dbReference type="SAM" id="MobiDB-lite"/>
    </source>
</evidence>
<organism evidence="2 3">
    <name type="scientific">Ophiocordyceps polyrhachis-furcata BCC 54312</name>
    <dbReference type="NCBI Taxonomy" id="1330021"/>
    <lineage>
        <taxon>Eukaryota</taxon>
        <taxon>Fungi</taxon>
        <taxon>Dikarya</taxon>
        <taxon>Ascomycota</taxon>
        <taxon>Pezizomycotina</taxon>
        <taxon>Sordariomycetes</taxon>
        <taxon>Hypocreomycetidae</taxon>
        <taxon>Hypocreales</taxon>
        <taxon>Ophiocordycipitaceae</taxon>
        <taxon>Ophiocordyceps</taxon>
    </lineage>
</organism>
<gene>
    <name evidence="2" type="ORF">L249_8906</name>
</gene>
<name>A0A367L275_9HYPO</name>
<evidence type="ECO:0000313" key="2">
    <source>
        <dbReference type="EMBL" id="RCI08526.1"/>
    </source>
</evidence>
<dbReference type="AlphaFoldDB" id="A0A367L275"/>
<keyword evidence="3" id="KW-1185">Reference proteome</keyword>
<accession>A0A367L275</accession>
<feature type="region of interest" description="Disordered" evidence="1">
    <location>
        <begin position="49"/>
        <end position="72"/>
    </location>
</feature>
<feature type="compositionally biased region" description="Low complexity" evidence="1">
    <location>
        <begin position="62"/>
        <end position="71"/>
    </location>
</feature>
<dbReference type="Proteomes" id="UP000253664">
    <property type="component" value="Unassembled WGS sequence"/>
</dbReference>
<reference evidence="2 3" key="1">
    <citation type="journal article" date="2015" name="BMC Genomics">
        <title>Insights from the genome of Ophiocordyceps polyrhachis-furcata to pathogenicity and host specificity in insect fungi.</title>
        <authorList>
            <person name="Wichadakul D."/>
            <person name="Kobmoo N."/>
            <person name="Ingsriswang S."/>
            <person name="Tangphatsornruang S."/>
            <person name="Chantasingh D."/>
            <person name="Luangsa-ard J.J."/>
            <person name="Eurwilaichitr L."/>
        </authorList>
    </citation>
    <scope>NUCLEOTIDE SEQUENCE [LARGE SCALE GENOMIC DNA]</scope>
    <source>
        <strain evidence="2 3">BCC 54312</strain>
    </source>
</reference>
<feature type="non-terminal residue" evidence="2">
    <location>
        <position position="144"/>
    </location>
</feature>